<dbReference type="InterPro" id="IPR018679">
    <property type="entry name" value="DUF2161"/>
</dbReference>
<accession>A0A382V0D0</accession>
<reference evidence="1" key="1">
    <citation type="submission" date="2018-05" db="EMBL/GenBank/DDBJ databases">
        <authorList>
            <person name="Lanie J.A."/>
            <person name="Ng W.-L."/>
            <person name="Kazmierczak K.M."/>
            <person name="Andrzejewski T.M."/>
            <person name="Davidsen T.M."/>
            <person name="Wayne K.J."/>
            <person name="Tettelin H."/>
            <person name="Glass J.I."/>
            <person name="Rusch D."/>
            <person name="Podicherti R."/>
            <person name="Tsui H.-C.T."/>
            <person name="Winkler M.E."/>
        </authorList>
    </citation>
    <scope>NUCLEOTIDE SEQUENCE</scope>
</reference>
<dbReference type="Pfam" id="PF09929">
    <property type="entry name" value="DUF2161"/>
    <property type="match status" value="1"/>
</dbReference>
<dbReference type="EMBL" id="UINC01148204">
    <property type="protein sequence ID" value="SVD39954.1"/>
    <property type="molecule type" value="Genomic_DNA"/>
</dbReference>
<gene>
    <name evidence="1" type="ORF">METZ01_LOCUS392808</name>
</gene>
<proteinExistence type="predicted"/>
<organism evidence="1">
    <name type="scientific">marine metagenome</name>
    <dbReference type="NCBI Taxonomy" id="408172"/>
    <lineage>
        <taxon>unclassified sequences</taxon>
        <taxon>metagenomes</taxon>
        <taxon>ecological metagenomes</taxon>
    </lineage>
</organism>
<sequence>MQEVDLYPPLKRFLTQQGYEVKGEVQHCDVIAVRGDEPVVVVELKLSINMTVVLQAVDRLQISDTVYIGVPKGIGVLKKQRKQIVKLLRMLGLGLMVIDPAAALGSVDVLCDPGEYKPRQAKQRRHRLLGEFMHRVGDPNAGGSTMRRGIMTAYRQKALAIADYLQEHGETKAAVIAQSLAEPKTRAILYNNVYGWFDRLGKGVYALSPQGKTEF</sequence>
<evidence type="ECO:0000313" key="1">
    <source>
        <dbReference type="EMBL" id="SVD39954.1"/>
    </source>
</evidence>
<name>A0A382V0D0_9ZZZZ</name>
<dbReference type="AlphaFoldDB" id="A0A382V0D0"/>
<feature type="non-terminal residue" evidence="1">
    <location>
        <position position="215"/>
    </location>
</feature>
<protein>
    <submittedName>
        <fullName evidence="1">Uncharacterized protein</fullName>
    </submittedName>
</protein>